<evidence type="ECO:0000256" key="12">
    <source>
        <dbReference type="ARBA" id="ARBA00023136"/>
    </source>
</evidence>
<evidence type="ECO:0000256" key="13">
    <source>
        <dbReference type="ARBA" id="ARBA00023747"/>
    </source>
</evidence>
<dbReference type="EMBL" id="MWBQ01000204">
    <property type="protein sequence ID" value="OQA54619.1"/>
    <property type="molecule type" value="Genomic_DNA"/>
</dbReference>
<comment type="subunit">
    <text evidence="3">The complex is composed of two ATP-binding proteins (LsrA), two transmembrane proteins (LsrC and LsrD) and a solute-binding protein (LsrB).</text>
</comment>
<evidence type="ECO:0000256" key="9">
    <source>
        <dbReference type="ARBA" id="ARBA00022741"/>
    </source>
</evidence>
<evidence type="ECO:0000256" key="8">
    <source>
        <dbReference type="ARBA" id="ARBA00022737"/>
    </source>
</evidence>
<feature type="domain" description="ABC transporter" evidence="16">
    <location>
        <begin position="258"/>
        <end position="500"/>
    </location>
</feature>
<dbReference type="InterPro" id="IPR003439">
    <property type="entry name" value="ABC_transporter-like_ATP-bd"/>
</dbReference>
<dbReference type="SUPFAM" id="SSF52540">
    <property type="entry name" value="P-loop containing nucleoside triphosphate hydrolases"/>
    <property type="match status" value="2"/>
</dbReference>
<sequence>MSSPVLECRQICKSFGGVTVLNNVDFILEKGEIHALVGQNGAGKSTLMKIINGVYTRDSGDILIEGKEQVYKSAQEARKAGISMVFQDFSLVPTLTVSQNIFLARELSGGCVVLDDRRMEEITQKLLDSIGIDISIHPREHVENLSVGSKQLVEIAKALSTDSKILIFDEPTASLSQAEISSLFSVIQNLKKKGISIIYISHYLKDIFKLCDSVTVLRDGVNVLSRMISETSLEEVIDAMVGKKVGNRASWERSQRKEEEKPLLSVRNLSTNSIHQISFDLWPGEIVGLAGLLGSGRTEIFKALFGLDPIKSGEIFIQGKKSTILSVPDALKYGLGLVPEDRRNQGLIMDFSINENILLPLMNKLTQLILINDHRGKEISQKFVSDFKVKCDGIEQQVRYLSGGNQQKVVVAKNVANQPKILLLDDPTFGVDIQSKWEIMNIVKEFARLGNGVLFISSEFGEVASFCDRVLVVKKGEITETIVNSDEQTLDEEVLIKMVQ</sequence>
<evidence type="ECO:0000256" key="4">
    <source>
        <dbReference type="ARBA" id="ARBA00019459"/>
    </source>
</evidence>
<dbReference type="SMART" id="SM00382">
    <property type="entry name" value="AAA"/>
    <property type="match status" value="2"/>
</dbReference>
<accession>A0A1V5SJ83</accession>
<proteinExistence type="inferred from homology"/>
<dbReference type="InterPro" id="IPR003593">
    <property type="entry name" value="AAA+_ATPase"/>
</dbReference>
<evidence type="ECO:0000256" key="5">
    <source>
        <dbReference type="ARBA" id="ARBA00022448"/>
    </source>
</evidence>
<keyword evidence="5" id="KW-0813">Transport</keyword>
<evidence type="ECO:0000256" key="3">
    <source>
        <dbReference type="ARBA" id="ARBA00011262"/>
    </source>
</evidence>
<evidence type="ECO:0000256" key="1">
    <source>
        <dbReference type="ARBA" id="ARBA00004417"/>
    </source>
</evidence>
<dbReference type="InterPro" id="IPR027417">
    <property type="entry name" value="P-loop_NTPase"/>
</dbReference>
<evidence type="ECO:0000256" key="2">
    <source>
        <dbReference type="ARBA" id="ARBA00009404"/>
    </source>
</evidence>
<keyword evidence="11" id="KW-1278">Translocase</keyword>
<keyword evidence="8" id="KW-0677">Repeat</keyword>
<evidence type="ECO:0000259" key="16">
    <source>
        <dbReference type="PROSITE" id="PS50893"/>
    </source>
</evidence>
<dbReference type="PROSITE" id="PS50893">
    <property type="entry name" value="ABC_TRANSPORTER_2"/>
    <property type="match status" value="2"/>
</dbReference>
<dbReference type="Gene3D" id="3.40.50.300">
    <property type="entry name" value="P-loop containing nucleotide triphosphate hydrolases"/>
    <property type="match status" value="2"/>
</dbReference>
<evidence type="ECO:0000256" key="7">
    <source>
        <dbReference type="ARBA" id="ARBA00022597"/>
    </source>
</evidence>
<dbReference type="InterPro" id="IPR017871">
    <property type="entry name" value="ABC_transporter-like_CS"/>
</dbReference>
<protein>
    <recommendedName>
        <fullName evidence="4">Autoinducer 2 import ATP-binding protein LsrA</fullName>
        <ecNumber evidence="14">7.6.2.13</ecNumber>
    </recommendedName>
</protein>
<comment type="catalytic activity">
    <reaction evidence="15">
        <text>ATP + H2O + (2R,4S)-2-methyl-2,3,3,4-tetrahydroxytetrahydrofuran-[AI-2-binding protein]Side 1 = ADP + phosphate + (2R,4S)-2-methyl-2,3,3,4-tetrahydroxytetrahydrofuranSide 2 + [AI-2-binding protein]Side 1.</text>
        <dbReference type="EC" id="7.6.2.13"/>
    </reaction>
</comment>
<dbReference type="PANTHER" id="PTHR43790:SF2">
    <property type="entry name" value="AUTOINDUCER 2 IMPORT ATP-BINDING PROTEIN LSRA"/>
    <property type="match status" value="1"/>
</dbReference>
<keyword evidence="12" id="KW-0472">Membrane</keyword>
<dbReference type="Proteomes" id="UP000485569">
    <property type="component" value="Unassembled WGS sequence"/>
</dbReference>
<comment type="similarity">
    <text evidence="2">Belongs to the ABC transporter superfamily. AI-2 autoinducer porter (TC 3.A.1.2.8) family.</text>
</comment>
<dbReference type="CDD" id="cd03216">
    <property type="entry name" value="ABC_Carb_Monos_I"/>
    <property type="match status" value="1"/>
</dbReference>
<evidence type="ECO:0000256" key="10">
    <source>
        <dbReference type="ARBA" id="ARBA00022840"/>
    </source>
</evidence>
<keyword evidence="9" id="KW-0547">Nucleotide-binding</keyword>
<comment type="subcellular location">
    <subcellularLocation>
        <location evidence="1">Cell inner membrane</location>
        <topology evidence="1">Peripheral membrane protein</topology>
    </subcellularLocation>
</comment>
<evidence type="ECO:0000256" key="11">
    <source>
        <dbReference type="ARBA" id="ARBA00022967"/>
    </source>
</evidence>
<evidence type="ECO:0000256" key="14">
    <source>
        <dbReference type="ARBA" id="ARBA00023798"/>
    </source>
</evidence>
<dbReference type="EC" id="7.6.2.13" evidence="14"/>
<dbReference type="Pfam" id="PF00005">
    <property type="entry name" value="ABC_tran"/>
    <property type="match status" value="2"/>
</dbReference>
<organism evidence="17">
    <name type="scientific">Candidatus Atribacter allofermentans</name>
    <dbReference type="NCBI Taxonomy" id="1852833"/>
    <lineage>
        <taxon>Bacteria</taxon>
        <taxon>Pseudomonadati</taxon>
        <taxon>Atribacterota</taxon>
        <taxon>Atribacteria</taxon>
        <taxon>Atribacterales</taxon>
        <taxon>Atribacteraceae</taxon>
        <taxon>Atribacter</taxon>
    </lineage>
</organism>
<dbReference type="PROSITE" id="PS00211">
    <property type="entry name" value="ABC_TRANSPORTER_1"/>
    <property type="match status" value="1"/>
</dbReference>
<evidence type="ECO:0000313" key="17">
    <source>
        <dbReference type="EMBL" id="OQA54619.1"/>
    </source>
</evidence>
<evidence type="ECO:0000256" key="15">
    <source>
        <dbReference type="ARBA" id="ARBA00034076"/>
    </source>
</evidence>
<reference evidence="17" key="1">
    <citation type="submission" date="2017-02" db="EMBL/GenBank/DDBJ databases">
        <title>Delving into the versatile metabolic prowess of the omnipresent phylum Bacteroidetes.</title>
        <authorList>
            <person name="Nobu M.K."/>
            <person name="Mei R."/>
            <person name="Narihiro T."/>
            <person name="Kuroda K."/>
            <person name="Liu W.-T."/>
        </authorList>
    </citation>
    <scope>NUCLEOTIDE SEQUENCE</scope>
    <source>
        <strain evidence="17">ADurb.Bin276</strain>
    </source>
</reference>
<name>A0A1V5SJ83_9BACT</name>
<dbReference type="GO" id="GO:0005886">
    <property type="term" value="C:plasma membrane"/>
    <property type="evidence" value="ECO:0007669"/>
    <property type="project" value="UniProtKB-SubCell"/>
</dbReference>
<dbReference type="GO" id="GO:0005524">
    <property type="term" value="F:ATP binding"/>
    <property type="evidence" value="ECO:0007669"/>
    <property type="project" value="UniProtKB-KW"/>
</dbReference>
<dbReference type="InterPro" id="IPR050107">
    <property type="entry name" value="ABC_carbohydrate_import_ATPase"/>
</dbReference>
<feature type="domain" description="ABC transporter" evidence="16">
    <location>
        <begin position="6"/>
        <end position="244"/>
    </location>
</feature>
<keyword evidence="6" id="KW-1003">Cell membrane</keyword>
<comment type="function">
    <text evidence="13">Part of the ABC transporter complex LsrABCD involved in autoinducer 2 (AI-2) import. Responsible for energy coupling to the transport system.</text>
</comment>
<dbReference type="GO" id="GO:0016887">
    <property type="term" value="F:ATP hydrolysis activity"/>
    <property type="evidence" value="ECO:0007669"/>
    <property type="project" value="InterPro"/>
</dbReference>
<comment type="caution">
    <text evidence="17">The sequence shown here is derived from an EMBL/GenBank/DDBJ whole genome shotgun (WGS) entry which is preliminary data.</text>
</comment>
<keyword evidence="7" id="KW-0762">Sugar transport</keyword>
<keyword evidence="17" id="KW-0378">Hydrolase</keyword>
<dbReference type="CDD" id="cd03215">
    <property type="entry name" value="ABC_Carb_Monos_II"/>
    <property type="match status" value="1"/>
</dbReference>
<dbReference type="FunFam" id="3.40.50.300:FF:000127">
    <property type="entry name" value="Ribose import ATP-binding protein RbsA"/>
    <property type="match status" value="1"/>
</dbReference>
<dbReference type="PANTHER" id="PTHR43790">
    <property type="entry name" value="CARBOHYDRATE TRANSPORT ATP-BINDING PROTEIN MG119-RELATED"/>
    <property type="match status" value="1"/>
</dbReference>
<evidence type="ECO:0000256" key="6">
    <source>
        <dbReference type="ARBA" id="ARBA00022475"/>
    </source>
</evidence>
<dbReference type="AlphaFoldDB" id="A0A1V5SJ83"/>
<gene>
    <name evidence="17" type="primary">mglA_9</name>
    <name evidence="17" type="ORF">BWY41_01975</name>
</gene>
<keyword evidence="10 17" id="KW-0067">ATP-binding</keyword>